<dbReference type="PANTHER" id="PTHR30193:SF1">
    <property type="entry name" value="ABC TRANSPORTER PERMEASE PROTEIN YESP-RELATED"/>
    <property type="match status" value="1"/>
</dbReference>
<keyword evidence="4 7" id="KW-0812">Transmembrane</keyword>
<dbReference type="EMBL" id="BIFR01000002">
    <property type="protein sequence ID" value="GCE15123.1"/>
    <property type="molecule type" value="Genomic_DNA"/>
</dbReference>
<dbReference type="Gene3D" id="1.10.3720.10">
    <property type="entry name" value="MetI-like"/>
    <property type="match status" value="1"/>
</dbReference>
<feature type="transmembrane region" description="Helical" evidence="7">
    <location>
        <begin position="66"/>
        <end position="91"/>
    </location>
</feature>
<evidence type="ECO:0000256" key="4">
    <source>
        <dbReference type="ARBA" id="ARBA00022692"/>
    </source>
</evidence>
<accession>A0A402A7L1</accession>
<comment type="similarity">
    <text evidence="7">Belongs to the binding-protein-dependent transport system permease family.</text>
</comment>
<dbReference type="Proteomes" id="UP000287352">
    <property type="component" value="Unassembled WGS sequence"/>
</dbReference>
<dbReference type="PROSITE" id="PS50928">
    <property type="entry name" value="ABC_TM1"/>
    <property type="match status" value="1"/>
</dbReference>
<dbReference type="AlphaFoldDB" id="A0A402A7L1"/>
<dbReference type="InterPro" id="IPR000515">
    <property type="entry name" value="MetI-like"/>
</dbReference>
<evidence type="ECO:0000256" key="5">
    <source>
        <dbReference type="ARBA" id="ARBA00022989"/>
    </source>
</evidence>
<evidence type="ECO:0000256" key="6">
    <source>
        <dbReference type="ARBA" id="ARBA00023136"/>
    </source>
</evidence>
<evidence type="ECO:0000259" key="8">
    <source>
        <dbReference type="PROSITE" id="PS50928"/>
    </source>
</evidence>
<keyword evidence="6 7" id="KW-0472">Membrane</keyword>
<dbReference type="CDD" id="cd06261">
    <property type="entry name" value="TM_PBP2"/>
    <property type="match status" value="1"/>
</dbReference>
<keyword evidence="5 7" id="KW-1133">Transmembrane helix</keyword>
<feature type="transmembrane region" description="Helical" evidence="7">
    <location>
        <begin position="22"/>
        <end position="45"/>
    </location>
</feature>
<reference evidence="10" key="1">
    <citation type="submission" date="2018-12" db="EMBL/GenBank/DDBJ databases">
        <title>Tengunoibacter tsumagoiensis gen. nov., sp. nov., Dictyobacter kobayashii sp. nov., D. alpinus sp. nov., and D. joshuensis sp. nov. and description of Dictyobacteraceae fam. nov. within the order Ktedonobacterales isolated from Tengu-no-mugimeshi.</title>
        <authorList>
            <person name="Wang C.M."/>
            <person name="Zheng Y."/>
            <person name="Sakai Y."/>
            <person name="Toyoda A."/>
            <person name="Minakuchi Y."/>
            <person name="Abe K."/>
            <person name="Yokota A."/>
            <person name="Yabe S."/>
        </authorList>
    </citation>
    <scope>NUCLEOTIDE SEQUENCE [LARGE SCALE GENOMIC DNA]</scope>
    <source>
        <strain evidence="10">Uno3</strain>
    </source>
</reference>
<organism evidence="9 10">
    <name type="scientific">Tengunoibacter tsumagoiensis</name>
    <dbReference type="NCBI Taxonomy" id="2014871"/>
    <lineage>
        <taxon>Bacteria</taxon>
        <taxon>Bacillati</taxon>
        <taxon>Chloroflexota</taxon>
        <taxon>Ktedonobacteria</taxon>
        <taxon>Ktedonobacterales</taxon>
        <taxon>Dictyobacteraceae</taxon>
        <taxon>Tengunoibacter</taxon>
    </lineage>
</organism>
<proteinExistence type="inferred from homology"/>
<evidence type="ECO:0000313" key="9">
    <source>
        <dbReference type="EMBL" id="GCE15123.1"/>
    </source>
</evidence>
<protein>
    <recommendedName>
        <fullName evidence="8">ABC transmembrane type-1 domain-containing protein</fullName>
    </recommendedName>
</protein>
<dbReference type="GO" id="GO:0005886">
    <property type="term" value="C:plasma membrane"/>
    <property type="evidence" value="ECO:0007669"/>
    <property type="project" value="UniProtKB-SubCell"/>
</dbReference>
<feature type="transmembrane region" description="Helical" evidence="7">
    <location>
        <begin position="134"/>
        <end position="156"/>
    </location>
</feature>
<feature type="domain" description="ABC transmembrane type-1" evidence="8">
    <location>
        <begin position="1"/>
        <end position="155"/>
    </location>
</feature>
<comment type="caution">
    <text evidence="9">The sequence shown here is derived from an EMBL/GenBank/DDBJ whole genome shotgun (WGS) entry which is preliminary data.</text>
</comment>
<keyword evidence="10" id="KW-1185">Reference proteome</keyword>
<evidence type="ECO:0000256" key="2">
    <source>
        <dbReference type="ARBA" id="ARBA00022448"/>
    </source>
</evidence>
<gene>
    <name evidence="9" type="ORF">KTT_49820</name>
</gene>
<dbReference type="PANTHER" id="PTHR30193">
    <property type="entry name" value="ABC TRANSPORTER PERMEASE PROTEIN"/>
    <property type="match status" value="1"/>
</dbReference>
<dbReference type="Pfam" id="PF00528">
    <property type="entry name" value="BPD_transp_1"/>
    <property type="match status" value="1"/>
</dbReference>
<keyword evidence="3" id="KW-1003">Cell membrane</keyword>
<evidence type="ECO:0000313" key="10">
    <source>
        <dbReference type="Proteomes" id="UP000287352"/>
    </source>
</evidence>
<dbReference type="InterPro" id="IPR051393">
    <property type="entry name" value="ABC_transporter_permease"/>
</dbReference>
<dbReference type="GO" id="GO:0055085">
    <property type="term" value="P:transmembrane transport"/>
    <property type="evidence" value="ECO:0007669"/>
    <property type="project" value="InterPro"/>
</dbReference>
<name>A0A402A7L1_9CHLR</name>
<dbReference type="InterPro" id="IPR035906">
    <property type="entry name" value="MetI-like_sf"/>
</dbReference>
<sequence>MANAFVELFGGHAVSWLLDPTVFFALIVMVLWGVGGGMVLSLAGLQSIPQELIEAARVDGANVFQSFFRITLPILSPVLFFQAVTGTIYALQTLIQPLLLSQNKGIGHYAGTIQRSNYLYMVHVYEQFFANQRFGYGSALLWILFAIILAVTLLVFRSSTFWVYYEVDQE</sequence>
<keyword evidence="2 7" id="KW-0813">Transport</keyword>
<dbReference type="SUPFAM" id="SSF161098">
    <property type="entry name" value="MetI-like"/>
    <property type="match status" value="1"/>
</dbReference>
<evidence type="ECO:0000256" key="3">
    <source>
        <dbReference type="ARBA" id="ARBA00022475"/>
    </source>
</evidence>
<evidence type="ECO:0000256" key="7">
    <source>
        <dbReference type="RuleBase" id="RU363032"/>
    </source>
</evidence>
<comment type="subcellular location">
    <subcellularLocation>
        <location evidence="1 7">Cell membrane</location>
        <topology evidence="1 7">Multi-pass membrane protein</topology>
    </subcellularLocation>
</comment>
<evidence type="ECO:0000256" key="1">
    <source>
        <dbReference type="ARBA" id="ARBA00004651"/>
    </source>
</evidence>